<dbReference type="AlphaFoldDB" id="A0A9P0Z995"/>
<dbReference type="OrthoDB" id="1750606at2759"/>
<dbReference type="InterPro" id="IPR040256">
    <property type="entry name" value="At4g02000-like"/>
</dbReference>
<feature type="domain" description="DUF4283" evidence="2">
    <location>
        <begin position="92"/>
        <end position="164"/>
    </location>
</feature>
<dbReference type="PANTHER" id="PTHR31286">
    <property type="entry name" value="GLYCINE-RICH CELL WALL STRUCTURAL PROTEIN 1.8-LIKE"/>
    <property type="match status" value="1"/>
</dbReference>
<dbReference type="Proteomes" id="UP001152484">
    <property type="component" value="Unassembled WGS sequence"/>
</dbReference>
<dbReference type="Pfam" id="PF14111">
    <property type="entry name" value="DUF4283"/>
    <property type="match status" value="1"/>
</dbReference>
<feature type="compositionally biased region" description="Basic and acidic residues" evidence="1">
    <location>
        <begin position="1"/>
        <end position="10"/>
    </location>
</feature>
<name>A0A9P0Z995_CUSEU</name>
<evidence type="ECO:0000313" key="3">
    <source>
        <dbReference type="EMBL" id="CAH9091659.1"/>
    </source>
</evidence>
<accession>A0A9P0Z995</accession>
<comment type="caution">
    <text evidence="3">The sequence shown here is derived from an EMBL/GenBank/DDBJ whole genome shotgun (WGS) entry which is preliminary data.</text>
</comment>
<feature type="region of interest" description="Disordered" evidence="1">
    <location>
        <begin position="1"/>
        <end position="32"/>
    </location>
</feature>
<organism evidence="3 4">
    <name type="scientific">Cuscuta europaea</name>
    <name type="common">European dodder</name>
    <dbReference type="NCBI Taxonomy" id="41803"/>
    <lineage>
        <taxon>Eukaryota</taxon>
        <taxon>Viridiplantae</taxon>
        <taxon>Streptophyta</taxon>
        <taxon>Embryophyta</taxon>
        <taxon>Tracheophyta</taxon>
        <taxon>Spermatophyta</taxon>
        <taxon>Magnoliopsida</taxon>
        <taxon>eudicotyledons</taxon>
        <taxon>Gunneridae</taxon>
        <taxon>Pentapetalae</taxon>
        <taxon>asterids</taxon>
        <taxon>lamiids</taxon>
        <taxon>Solanales</taxon>
        <taxon>Convolvulaceae</taxon>
        <taxon>Cuscuteae</taxon>
        <taxon>Cuscuta</taxon>
        <taxon>Cuscuta subgen. Cuscuta</taxon>
    </lineage>
</organism>
<protein>
    <recommendedName>
        <fullName evidence="2">DUF4283 domain-containing protein</fullName>
    </recommendedName>
</protein>
<sequence length="195" mass="22321">MRKSHAEKPTFGEMEANNIEVGQRSRRSSVRRQHVAGSHVLRGHGFEIVDIHHEEIEALAQAYGNMEMEEGYEAILVEAENSGASGANLTFIGTITSEKPVHFSIFRDSMASVWKPVKGLTITDIGTRRYMFYFYHECDMLKVTLEGPWLFDQNMIVLKKLEEDLPLTVALNKTDFWIQVYAIPTSYFSLKMLKE</sequence>
<dbReference type="PANTHER" id="PTHR31286:SF153">
    <property type="entry name" value="DUF4283 DOMAIN PROTEIN"/>
    <property type="match status" value="1"/>
</dbReference>
<dbReference type="InterPro" id="IPR025558">
    <property type="entry name" value="DUF4283"/>
</dbReference>
<evidence type="ECO:0000313" key="4">
    <source>
        <dbReference type="Proteomes" id="UP001152484"/>
    </source>
</evidence>
<keyword evidence="4" id="KW-1185">Reference proteome</keyword>
<reference evidence="3" key="1">
    <citation type="submission" date="2022-07" db="EMBL/GenBank/DDBJ databases">
        <authorList>
            <person name="Macas J."/>
            <person name="Novak P."/>
            <person name="Neumann P."/>
        </authorList>
    </citation>
    <scope>NUCLEOTIDE SEQUENCE</scope>
</reference>
<evidence type="ECO:0000259" key="2">
    <source>
        <dbReference type="Pfam" id="PF14111"/>
    </source>
</evidence>
<evidence type="ECO:0000256" key="1">
    <source>
        <dbReference type="SAM" id="MobiDB-lite"/>
    </source>
</evidence>
<dbReference type="EMBL" id="CAMAPE010000027">
    <property type="protein sequence ID" value="CAH9091659.1"/>
    <property type="molecule type" value="Genomic_DNA"/>
</dbReference>
<proteinExistence type="predicted"/>
<gene>
    <name evidence="3" type="ORF">CEURO_LOCUS11659</name>
</gene>